<name>A0A4W3HEQ7_CALMI</name>
<dbReference type="Ensembl" id="ENSCMIT00000013930.1">
    <property type="protein sequence ID" value="ENSCMIP00000013632.1"/>
    <property type="gene ID" value="ENSCMIG00000006815.1"/>
</dbReference>
<organism evidence="2 3">
    <name type="scientific">Callorhinchus milii</name>
    <name type="common">Ghost shark</name>
    <dbReference type="NCBI Taxonomy" id="7868"/>
    <lineage>
        <taxon>Eukaryota</taxon>
        <taxon>Metazoa</taxon>
        <taxon>Chordata</taxon>
        <taxon>Craniata</taxon>
        <taxon>Vertebrata</taxon>
        <taxon>Chondrichthyes</taxon>
        <taxon>Holocephali</taxon>
        <taxon>Chimaeriformes</taxon>
        <taxon>Callorhinchidae</taxon>
        <taxon>Callorhinchus</taxon>
    </lineage>
</organism>
<dbReference type="AlphaFoldDB" id="A0A4W3HEQ7"/>
<keyword evidence="3" id="KW-1185">Reference proteome</keyword>
<accession>A0A4W3HEQ7</accession>
<evidence type="ECO:0000256" key="1">
    <source>
        <dbReference type="SAM" id="SignalP"/>
    </source>
</evidence>
<evidence type="ECO:0000313" key="2">
    <source>
        <dbReference type="Ensembl" id="ENSCMIP00000013632.1"/>
    </source>
</evidence>
<feature type="signal peptide" evidence="1">
    <location>
        <begin position="1"/>
        <end position="17"/>
    </location>
</feature>
<dbReference type="OMA" id="FLYLDRW"/>
<reference evidence="3" key="2">
    <citation type="journal article" date="2007" name="PLoS Biol.">
        <title>Survey sequencing and comparative analysis of the elephant shark (Callorhinchus milii) genome.</title>
        <authorList>
            <person name="Venkatesh B."/>
            <person name="Kirkness E.F."/>
            <person name="Loh Y.H."/>
            <person name="Halpern A.L."/>
            <person name="Lee A.P."/>
            <person name="Johnson J."/>
            <person name="Dandona N."/>
            <person name="Viswanathan L.D."/>
            <person name="Tay A."/>
            <person name="Venter J.C."/>
            <person name="Strausberg R.L."/>
            <person name="Brenner S."/>
        </authorList>
    </citation>
    <scope>NUCLEOTIDE SEQUENCE [LARGE SCALE GENOMIC DNA]</scope>
</reference>
<reference evidence="3" key="3">
    <citation type="journal article" date="2014" name="Nature">
        <title>Elephant shark genome provides unique insights into gnathostome evolution.</title>
        <authorList>
            <consortium name="International Elephant Shark Genome Sequencing Consortium"/>
            <person name="Venkatesh B."/>
            <person name="Lee A.P."/>
            <person name="Ravi V."/>
            <person name="Maurya A.K."/>
            <person name="Lian M.M."/>
            <person name="Swann J.B."/>
            <person name="Ohta Y."/>
            <person name="Flajnik M.F."/>
            <person name="Sutoh Y."/>
            <person name="Kasahara M."/>
            <person name="Hoon S."/>
            <person name="Gangu V."/>
            <person name="Roy S.W."/>
            <person name="Irimia M."/>
            <person name="Korzh V."/>
            <person name="Kondrychyn I."/>
            <person name="Lim Z.W."/>
            <person name="Tay B.H."/>
            <person name="Tohari S."/>
            <person name="Kong K.W."/>
            <person name="Ho S."/>
            <person name="Lorente-Galdos B."/>
            <person name="Quilez J."/>
            <person name="Marques-Bonet T."/>
            <person name="Raney B.J."/>
            <person name="Ingham P.W."/>
            <person name="Tay A."/>
            <person name="Hillier L.W."/>
            <person name="Minx P."/>
            <person name="Boehm T."/>
            <person name="Wilson R.K."/>
            <person name="Brenner S."/>
            <person name="Warren W.C."/>
        </authorList>
    </citation>
    <scope>NUCLEOTIDE SEQUENCE [LARGE SCALE GENOMIC DNA]</scope>
</reference>
<sequence>MSRVFALSLLTWDSAISARSSDSSNSCCTFLNLLSHAKPIINVTHPSFQFLKLFLSTFHCQLLSLIQSVLLHSLKVSTGILFLFDIIPAPDFRFQGALHGIHNPLVIPLQLINFLILFCNFSVNFRLHLVQFKLNTEDLALFMFQRCLRMGGQNAE</sequence>
<reference evidence="3" key="1">
    <citation type="journal article" date="2006" name="Science">
        <title>Ancient noncoding elements conserved in the human genome.</title>
        <authorList>
            <person name="Venkatesh B."/>
            <person name="Kirkness E.F."/>
            <person name="Loh Y.H."/>
            <person name="Halpern A.L."/>
            <person name="Lee A.P."/>
            <person name="Johnson J."/>
            <person name="Dandona N."/>
            <person name="Viswanathan L.D."/>
            <person name="Tay A."/>
            <person name="Venter J.C."/>
            <person name="Strausberg R.L."/>
            <person name="Brenner S."/>
        </authorList>
    </citation>
    <scope>NUCLEOTIDE SEQUENCE [LARGE SCALE GENOMIC DNA]</scope>
</reference>
<keyword evidence="1" id="KW-0732">Signal</keyword>
<evidence type="ECO:0008006" key="4">
    <source>
        <dbReference type="Google" id="ProtNLM"/>
    </source>
</evidence>
<dbReference type="GeneTree" id="ENSGT01150000289164"/>
<evidence type="ECO:0000313" key="3">
    <source>
        <dbReference type="Proteomes" id="UP000314986"/>
    </source>
</evidence>
<dbReference type="InParanoid" id="A0A4W3HEQ7"/>
<proteinExistence type="predicted"/>
<reference evidence="2" key="5">
    <citation type="submission" date="2025-09" db="UniProtKB">
        <authorList>
            <consortium name="Ensembl"/>
        </authorList>
    </citation>
    <scope>IDENTIFICATION</scope>
</reference>
<feature type="chain" id="PRO_5021477682" description="Secreted protein" evidence="1">
    <location>
        <begin position="18"/>
        <end position="156"/>
    </location>
</feature>
<reference evidence="2" key="4">
    <citation type="submission" date="2025-08" db="UniProtKB">
        <authorList>
            <consortium name="Ensembl"/>
        </authorList>
    </citation>
    <scope>IDENTIFICATION</scope>
</reference>
<protein>
    <recommendedName>
        <fullName evidence="4">Secreted protein</fullName>
    </recommendedName>
</protein>
<dbReference type="Proteomes" id="UP000314986">
    <property type="component" value="Unassembled WGS sequence"/>
</dbReference>